<dbReference type="GO" id="GO:0006952">
    <property type="term" value="P:defense response"/>
    <property type="evidence" value="ECO:0007669"/>
    <property type="project" value="UniProtKB-KW"/>
</dbReference>
<dbReference type="GO" id="GO:0007165">
    <property type="term" value="P:signal transduction"/>
    <property type="evidence" value="ECO:0007669"/>
    <property type="project" value="InterPro"/>
</dbReference>
<dbReference type="PANTHER" id="PTHR11017">
    <property type="entry name" value="LEUCINE-RICH REPEAT-CONTAINING PROTEIN"/>
    <property type="match status" value="1"/>
</dbReference>
<evidence type="ECO:0000313" key="11">
    <source>
        <dbReference type="Proteomes" id="UP001324115"/>
    </source>
</evidence>
<organism evidence="10 11">
    <name type="scientific">Quercus rubra</name>
    <name type="common">Northern red oak</name>
    <name type="synonym">Quercus borealis</name>
    <dbReference type="NCBI Taxonomy" id="3512"/>
    <lineage>
        <taxon>Eukaryota</taxon>
        <taxon>Viridiplantae</taxon>
        <taxon>Streptophyta</taxon>
        <taxon>Embryophyta</taxon>
        <taxon>Tracheophyta</taxon>
        <taxon>Spermatophyta</taxon>
        <taxon>Magnoliopsida</taxon>
        <taxon>eudicotyledons</taxon>
        <taxon>Gunneridae</taxon>
        <taxon>Pentapetalae</taxon>
        <taxon>rosids</taxon>
        <taxon>fabids</taxon>
        <taxon>Fagales</taxon>
        <taxon>Fagaceae</taxon>
        <taxon>Quercus</taxon>
    </lineage>
</organism>
<dbReference type="InterPro" id="IPR045344">
    <property type="entry name" value="C-JID"/>
</dbReference>
<dbReference type="Gene3D" id="1.10.8.430">
    <property type="entry name" value="Helical domain of apoptotic protease-activating factors"/>
    <property type="match status" value="1"/>
</dbReference>
<evidence type="ECO:0000256" key="7">
    <source>
        <dbReference type="ARBA" id="ARBA00047304"/>
    </source>
</evidence>
<evidence type="ECO:0000256" key="6">
    <source>
        <dbReference type="ARBA" id="ARBA00023027"/>
    </source>
</evidence>
<dbReference type="Pfam" id="PF01582">
    <property type="entry name" value="TIR"/>
    <property type="match status" value="1"/>
</dbReference>
<dbReference type="Proteomes" id="UP001324115">
    <property type="component" value="Unassembled WGS sequence"/>
</dbReference>
<dbReference type="EMBL" id="JAXUIC010000009">
    <property type="protein sequence ID" value="KAK4570741.1"/>
    <property type="molecule type" value="Genomic_DNA"/>
</dbReference>
<evidence type="ECO:0000259" key="9">
    <source>
        <dbReference type="PROSITE" id="PS50104"/>
    </source>
</evidence>
<comment type="catalytic activity">
    <reaction evidence="7">
        <text>NAD(+) + H2O = ADP-D-ribose + nicotinamide + H(+)</text>
        <dbReference type="Rhea" id="RHEA:16301"/>
        <dbReference type="ChEBI" id="CHEBI:15377"/>
        <dbReference type="ChEBI" id="CHEBI:15378"/>
        <dbReference type="ChEBI" id="CHEBI:17154"/>
        <dbReference type="ChEBI" id="CHEBI:57540"/>
        <dbReference type="ChEBI" id="CHEBI:57967"/>
        <dbReference type="EC" id="3.2.2.6"/>
    </reaction>
    <physiologicalReaction direction="left-to-right" evidence="7">
        <dbReference type="Rhea" id="RHEA:16302"/>
    </physiologicalReaction>
</comment>
<dbReference type="Pfam" id="PF23282">
    <property type="entry name" value="WHD_ROQ1"/>
    <property type="match status" value="1"/>
</dbReference>
<dbReference type="InterPro" id="IPR000157">
    <property type="entry name" value="TIR_dom"/>
</dbReference>
<dbReference type="Pfam" id="PF20160">
    <property type="entry name" value="C-JID"/>
    <property type="match status" value="1"/>
</dbReference>
<evidence type="ECO:0000256" key="2">
    <source>
        <dbReference type="ARBA" id="ARBA00022614"/>
    </source>
</evidence>
<dbReference type="PRINTS" id="PR00364">
    <property type="entry name" value="DISEASERSIST"/>
</dbReference>
<dbReference type="Gene3D" id="3.80.10.10">
    <property type="entry name" value="Ribonuclease Inhibitor"/>
    <property type="match status" value="1"/>
</dbReference>
<keyword evidence="6" id="KW-0520">NAD</keyword>
<dbReference type="Gene3D" id="3.40.50.300">
    <property type="entry name" value="P-loop containing nucleotide triphosphate hydrolases"/>
    <property type="match status" value="1"/>
</dbReference>
<dbReference type="Pfam" id="PF00931">
    <property type="entry name" value="NB-ARC"/>
    <property type="match status" value="1"/>
</dbReference>
<proteinExistence type="predicted"/>
<dbReference type="InterPro" id="IPR036390">
    <property type="entry name" value="WH_DNA-bd_sf"/>
</dbReference>
<dbReference type="SUPFAM" id="SSF52540">
    <property type="entry name" value="P-loop containing nucleoside triphosphate hydrolases"/>
    <property type="match status" value="1"/>
</dbReference>
<evidence type="ECO:0000256" key="8">
    <source>
        <dbReference type="SAM" id="MobiDB-lite"/>
    </source>
</evidence>
<reference evidence="10 11" key="1">
    <citation type="journal article" date="2023" name="G3 (Bethesda)">
        <title>A haplotype-resolved chromosome-scale genome for Quercus rubra L. provides insights into the genetics of adaptive traits for red oak species.</title>
        <authorList>
            <person name="Kapoor B."/>
            <person name="Jenkins J."/>
            <person name="Schmutz J."/>
            <person name="Zhebentyayeva T."/>
            <person name="Kuelheim C."/>
            <person name="Coggeshall M."/>
            <person name="Heim C."/>
            <person name="Lasky J.R."/>
            <person name="Leites L."/>
            <person name="Islam-Faridi N."/>
            <person name="Romero-Severson J."/>
            <person name="DeLeo V.L."/>
            <person name="Lucas S.M."/>
            <person name="Lazic D."/>
            <person name="Gailing O."/>
            <person name="Carlson J."/>
            <person name="Staton M."/>
        </authorList>
    </citation>
    <scope>NUCLEOTIDE SEQUENCE [LARGE SCALE GENOMIC DNA]</scope>
    <source>
        <strain evidence="10">Pseudo-F2</strain>
    </source>
</reference>
<feature type="domain" description="TIR" evidence="9">
    <location>
        <begin position="22"/>
        <end position="189"/>
    </location>
</feature>
<name>A0AAN7EF48_QUERU</name>
<gene>
    <name evidence="10" type="ORF">RGQ29_029548</name>
</gene>
<dbReference type="InterPro" id="IPR027417">
    <property type="entry name" value="P-loop_NTPase"/>
</dbReference>
<evidence type="ECO:0000256" key="3">
    <source>
        <dbReference type="ARBA" id="ARBA00022737"/>
    </source>
</evidence>
<keyword evidence="5" id="KW-0611">Plant defense</keyword>
<keyword evidence="3" id="KW-0677">Repeat</keyword>
<sequence length="1003" mass="114211">MALVKRKRESSPSPSSSSSRQPKYDVFLSFRGEDTRTNFTDHLYFALKQKGIITFRDEEELKKGERISELFKAIEESQFAIIILSRKYASSTWCLDELTKIIKCENEMGLKVLPVFYDVSPSVVRKQIGTFKKPFRDHQKRFEDNIEKVETWRDTLKKVADIKGWDLHLRNRLESEIIQDIVKVIMVKLSSKLSTINKNLIGIKSMVAELIPSYLGFGNDIYVMGICGMGGLGKTTLASAIYYKYSDHFESSSFIANVREKSEKGELHKLQQQLLDEILEGSNTTIYSVQAGVKQIKSSGLCNKKVLLVLDDVNHKDQLENLVGEHNWFGPGSWIIITTRDELVLKQHRVLKIYKPNGLDDDDALTLFYSKAFNKEQPEEGYTQLSQKVVKYASGLPLALVTLGSFLVGRTVEEWQSAFDSLKNIKGDIHKILKISYDGLEEMWKEIFLDIACFYRLRNKDEVIEILENCGLNARIGISVLVEKSLLTINSGKWLTMHDLLQEMGKKIVCQESGGNLGKQSRLWLNKDLLDVLTNNKGTEAIQAIGFYSHGEDFNLEGFSEGFSKMSNLRLLIITTRFSAFRPYYQRHLALPDNVRHLALPNNLRYLQWHYCPFKCLASSHKQRMEFVHLDLQKGKFEYLWEGVMLSKNLKYIDLTLSENLIRTPDFSSVPNLEELRLSNCHRLVEIHPSIGQLGRLSLFPKFTGIMKSLSELNLSRTAIEKVEPSSIECLTALAFLDLSFCKNLECLPSNMDNLKSLETLDLSPCSKLKSLPRLPSTVRFVDARGCISLKWSPKGVKLSIWSQPFSQWLPYDESGSRVGFTILFHFLEGLLRRKDVLDGSIIPSCLAEIKETSISIELPSNWYNNKWIGFALWASLSYTNAKYGIRAIVIALGNIPQNDWVSEHFTTTISAKNSICLLYLSRADWFAKVGNGECSQIKVIFNTYASNMRGKCGVSLIYKQGVDEFNETNAQCLIKSFGEEACIYKLTAGDDDDDDDFRDYDA</sequence>
<dbReference type="InterPro" id="IPR035897">
    <property type="entry name" value="Toll_tir_struct_dom_sf"/>
</dbReference>
<dbReference type="GO" id="GO:0043531">
    <property type="term" value="F:ADP binding"/>
    <property type="evidence" value="ECO:0007669"/>
    <property type="project" value="InterPro"/>
</dbReference>
<dbReference type="InterPro" id="IPR058192">
    <property type="entry name" value="WHD_ROQ1-like"/>
</dbReference>
<keyword evidence="2" id="KW-0433">Leucine-rich repeat</keyword>
<evidence type="ECO:0000256" key="4">
    <source>
        <dbReference type="ARBA" id="ARBA00022801"/>
    </source>
</evidence>
<dbReference type="SMART" id="SM00255">
    <property type="entry name" value="TIR"/>
    <property type="match status" value="1"/>
</dbReference>
<dbReference type="Gene3D" id="3.40.50.10140">
    <property type="entry name" value="Toll/interleukin-1 receptor homology (TIR) domain"/>
    <property type="match status" value="1"/>
</dbReference>
<evidence type="ECO:0000313" key="10">
    <source>
        <dbReference type="EMBL" id="KAK4570741.1"/>
    </source>
</evidence>
<dbReference type="InterPro" id="IPR002182">
    <property type="entry name" value="NB-ARC"/>
</dbReference>
<dbReference type="AlphaFoldDB" id="A0AAN7EF48"/>
<dbReference type="SUPFAM" id="SSF52058">
    <property type="entry name" value="L domain-like"/>
    <property type="match status" value="1"/>
</dbReference>
<dbReference type="PANTHER" id="PTHR11017:SF573">
    <property type="entry name" value="ADP-RIBOSYL CYCLASE_CYCLIC ADP-RIBOSE HYDROLASE"/>
    <property type="match status" value="1"/>
</dbReference>
<protein>
    <recommendedName>
        <fullName evidence="1">ADP-ribosyl cyclase/cyclic ADP-ribose hydrolase</fullName>
        <ecNumber evidence="1">3.2.2.6</ecNumber>
    </recommendedName>
</protein>
<dbReference type="SUPFAM" id="SSF52200">
    <property type="entry name" value="Toll/Interleukin receptor TIR domain"/>
    <property type="match status" value="1"/>
</dbReference>
<accession>A0AAN7EF48</accession>
<dbReference type="FunFam" id="3.40.50.10140:FF:000007">
    <property type="entry name" value="Disease resistance protein (TIR-NBS-LRR class)"/>
    <property type="match status" value="1"/>
</dbReference>
<dbReference type="InterPro" id="IPR032675">
    <property type="entry name" value="LRR_dom_sf"/>
</dbReference>
<keyword evidence="11" id="KW-1185">Reference proteome</keyword>
<dbReference type="PROSITE" id="PS50104">
    <property type="entry name" value="TIR"/>
    <property type="match status" value="1"/>
</dbReference>
<dbReference type="SUPFAM" id="SSF46785">
    <property type="entry name" value="Winged helix' DNA-binding domain"/>
    <property type="match status" value="1"/>
</dbReference>
<comment type="caution">
    <text evidence="10">The sequence shown here is derived from an EMBL/GenBank/DDBJ whole genome shotgun (WGS) entry which is preliminary data.</text>
</comment>
<evidence type="ECO:0000256" key="1">
    <source>
        <dbReference type="ARBA" id="ARBA00011982"/>
    </source>
</evidence>
<evidence type="ECO:0000256" key="5">
    <source>
        <dbReference type="ARBA" id="ARBA00022821"/>
    </source>
</evidence>
<dbReference type="GO" id="GO:0061809">
    <property type="term" value="F:NAD+ nucleosidase activity, cyclic ADP-ribose generating"/>
    <property type="evidence" value="ECO:0007669"/>
    <property type="project" value="UniProtKB-EC"/>
</dbReference>
<keyword evidence="4" id="KW-0378">Hydrolase</keyword>
<dbReference type="EC" id="3.2.2.6" evidence="1"/>
<feature type="region of interest" description="Disordered" evidence="8">
    <location>
        <begin position="1"/>
        <end position="22"/>
    </location>
</feature>
<dbReference type="InterPro" id="IPR044974">
    <property type="entry name" value="Disease_R_plants"/>
</dbReference>
<dbReference type="InterPro" id="IPR042197">
    <property type="entry name" value="Apaf_helical"/>
</dbReference>